<feature type="binding site" evidence="8">
    <location>
        <position position="43"/>
    </location>
    <ligand>
        <name>[4Fe-4S] cluster</name>
        <dbReference type="ChEBI" id="CHEBI:49883"/>
        <note>4Fe-4S-S-AdoMet</note>
    </ligand>
</feature>
<keyword evidence="1 8" id="KW-0004">4Fe-4S</keyword>
<comment type="cofactor">
    <cofactor evidence="8">
        <name>S-adenosyl-L-methionine</name>
        <dbReference type="ChEBI" id="CHEBI:59789"/>
    </cofactor>
    <text evidence="8">Binds 1 S-adenosyl-L-methionine per subunit.</text>
</comment>
<dbReference type="GO" id="GO:0016829">
    <property type="term" value="F:lyase activity"/>
    <property type="evidence" value="ECO:0007669"/>
    <property type="project" value="UniProtKB-KW"/>
</dbReference>
<feature type="binding site" evidence="8">
    <location>
        <position position="89"/>
    </location>
    <ligand>
        <name>substrate</name>
    </ligand>
</feature>
<feature type="binding site" evidence="8">
    <location>
        <begin position="49"/>
        <end position="51"/>
    </location>
    <ligand>
        <name>S-adenosyl-L-methionine</name>
        <dbReference type="ChEBI" id="CHEBI:59789"/>
    </ligand>
</feature>
<evidence type="ECO:0000256" key="8">
    <source>
        <dbReference type="HAMAP-Rule" id="MF_00917"/>
    </source>
</evidence>
<gene>
    <name evidence="8 10" type="primary">queE</name>
    <name evidence="10" type="ORF">ACERLL_01395</name>
</gene>
<feature type="binding site" evidence="8">
    <location>
        <position position="91"/>
    </location>
    <ligand>
        <name>S-adenosyl-L-methionine</name>
        <dbReference type="ChEBI" id="CHEBI:59789"/>
    </ligand>
</feature>
<evidence type="ECO:0000256" key="3">
    <source>
        <dbReference type="ARBA" id="ARBA00022723"/>
    </source>
</evidence>
<comment type="cofactor">
    <cofactor evidence="8">
        <name>Mg(2+)</name>
        <dbReference type="ChEBI" id="CHEBI:18420"/>
    </cofactor>
</comment>
<evidence type="ECO:0000256" key="7">
    <source>
        <dbReference type="ARBA" id="ARBA00023239"/>
    </source>
</evidence>
<evidence type="ECO:0000313" key="11">
    <source>
        <dbReference type="Proteomes" id="UP001575181"/>
    </source>
</evidence>
<dbReference type="SFLD" id="SFLDF00357">
    <property type="entry name" value="ExsD-like"/>
    <property type="match status" value="1"/>
</dbReference>
<keyword evidence="2 8" id="KW-0949">S-adenosyl-L-methionine</keyword>
<comment type="caution">
    <text evidence="8">Lacks conserved residue(s) required for the propagation of feature annotation.</text>
</comment>
<keyword evidence="6 8" id="KW-0411">Iron-sulfur</keyword>
<dbReference type="PANTHER" id="PTHR42836:SF1">
    <property type="entry name" value="7-CARBOXY-7-DEAZAGUANINE SYNTHASE"/>
    <property type="match status" value="1"/>
</dbReference>
<keyword evidence="8" id="KW-0671">Queuosine biosynthesis</keyword>
<dbReference type="Proteomes" id="UP001575181">
    <property type="component" value="Unassembled WGS sequence"/>
</dbReference>
<feature type="binding site" evidence="8">
    <location>
        <begin position="134"/>
        <end position="136"/>
    </location>
    <ligand>
        <name>S-adenosyl-L-methionine</name>
        <dbReference type="ChEBI" id="CHEBI:59789"/>
    </ligand>
</feature>
<feature type="binding site" evidence="8">
    <location>
        <position position="39"/>
    </location>
    <ligand>
        <name>substrate</name>
    </ligand>
</feature>
<keyword evidence="7 8" id="KW-0456">Lyase</keyword>
<comment type="cofactor">
    <cofactor evidence="8">
        <name>[4Fe-4S] cluster</name>
        <dbReference type="ChEBI" id="CHEBI:49883"/>
    </cofactor>
    <text evidence="8">Binds 1 [4Fe-4S] cluster. The cluster is coordinated with 3 cysteines and an exchangeable S-adenosyl-L-methionine.</text>
</comment>
<dbReference type="RefSeq" id="WP_373654264.1">
    <property type="nucleotide sequence ID" value="NZ_JBGUAW010000001.1"/>
</dbReference>
<evidence type="ECO:0000259" key="9">
    <source>
        <dbReference type="PROSITE" id="PS51918"/>
    </source>
</evidence>
<dbReference type="EMBL" id="JBGUAW010000001">
    <property type="protein sequence ID" value="MFA9459479.1"/>
    <property type="molecule type" value="Genomic_DNA"/>
</dbReference>
<dbReference type="InterPro" id="IPR007197">
    <property type="entry name" value="rSAM"/>
</dbReference>
<dbReference type="NCBIfam" id="TIGR03365">
    <property type="entry name" value="Bsubt_queE"/>
    <property type="match status" value="1"/>
</dbReference>
<evidence type="ECO:0000256" key="6">
    <source>
        <dbReference type="ARBA" id="ARBA00023014"/>
    </source>
</evidence>
<dbReference type="InterPro" id="IPR013785">
    <property type="entry name" value="Aldolase_TIM"/>
</dbReference>
<sequence>MTSSAGAPGREERLRISEIFGPTVQGEGRHMGRPTVFVRTGGCDYRCKWCDTLFAVLPEHRQEWTSMAAGTILSEVDRLAGGPILVSVSGGNPALQPLGGLIEAGHERGHTFTLETQGSVAADWFSALDSLTLSPKGPSSGHVTGLAELEACLDAAGNGPETTFKVVVFNEADYGYARELAANYPGHPFYLQVGNPEPAGAPDSEDLMDRFRWLVERTNADRWYAASVLPQLHVLAWGNRRGV</sequence>
<comment type="function">
    <text evidence="8">Catalyzes the complex heterocyclic radical-mediated conversion of 6-carboxy-5,6,7,8-tetrahydropterin (CPH4) to 7-carboxy-7-deazaguanine (CDG), a step common to the biosynthetic pathways of all 7-deazapurine-containing compounds.</text>
</comment>
<dbReference type="InterPro" id="IPR024924">
    <property type="entry name" value="7-CO-7-deazaguanine_synth-like"/>
</dbReference>
<comment type="caution">
    <text evidence="10">The sequence shown here is derived from an EMBL/GenBank/DDBJ whole genome shotgun (WGS) entry which is preliminary data.</text>
</comment>
<feature type="binding site" evidence="8">
    <location>
        <begin position="24"/>
        <end position="26"/>
    </location>
    <ligand>
        <name>substrate</name>
    </ligand>
</feature>
<feature type="binding site" evidence="8">
    <location>
        <position position="47"/>
    </location>
    <ligand>
        <name>[4Fe-4S] cluster</name>
        <dbReference type="ChEBI" id="CHEBI:49883"/>
        <note>4Fe-4S-S-AdoMet</note>
    </ligand>
</feature>
<comment type="subunit">
    <text evidence="8">Homodimer.</text>
</comment>
<organism evidence="10 11">
    <name type="scientific">Thiohalorhabdus methylotrophus</name>
    <dbReference type="NCBI Taxonomy" id="3242694"/>
    <lineage>
        <taxon>Bacteria</taxon>
        <taxon>Pseudomonadati</taxon>
        <taxon>Pseudomonadota</taxon>
        <taxon>Gammaproteobacteria</taxon>
        <taxon>Thiohalorhabdales</taxon>
        <taxon>Thiohalorhabdaceae</taxon>
        <taxon>Thiohalorhabdus</taxon>
    </lineage>
</organism>
<feature type="domain" description="Radical SAM core" evidence="9">
    <location>
        <begin position="30"/>
        <end position="239"/>
    </location>
</feature>
<keyword evidence="11" id="KW-1185">Reference proteome</keyword>
<comment type="similarity">
    <text evidence="8">Belongs to the radical SAM superfamily. 7-carboxy-7-deazaguanine synthase family.</text>
</comment>
<evidence type="ECO:0000256" key="4">
    <source>
        <dbReference type="ARBA" id="ARBA00022842"/>
    </source>
</evidence>
<evidence type="ECO:0000313" key="10">
    <source>
        <dbReference type="EMBL" id="MFA9459479.1"/>
    </source>
</evidence>
<reference evidence="10 11" key="1">
    <citation type="submission" date="2024-08" db="EMBL/GenBank/DDBJ databases">
        <title>Whole-genome sequencing of halo(alkali)philic microorganisms from hypersaline lakes.</title>
        <authorList>
            <person name="Sorokin D.Y."/>
            <person name="Merkel A.Y."/>
            <person name="Messina E."/>
            <person name="Yakimov M."/>
        </authorList>
    </citation>
    <scope>NUCLEOTIDE SEQUENCE [LARGE SCALE GENOMIC DNA]</scope>
    <source>
        <strain evidence="10 11">Cl-TMA</strain>
    </source>
</reference>
<feature type="binding site" evidence="8">
    <location>
        <position position="52"/>
    </location>
    <ligand>
        <name>Mg(2+)</name>
        <dbReference type="ChEBI" id="CHEBI:18420"/>
    </ligand>
</feature>
<dbReference type="PANTHER" id="PTHR42836">
    <property type="entry name" value="7-CARBOXY-7-DEAZAGUANINE SYNTHASE"/>
    <property type="match status" value="1"/>
</dbReference>
<evidence type="ECO:0000256" key="1">
    <source>
        <dbReference type="ARBA" id="ARBA00022485"/>
    </source>
</evidence>
<name>A0ABV4TQ59_9GAMM</name>
<keyword evidence="4 8" id="KW-0460">Magnesium</keyword>
<keyword evidence="3 8" id="KW-0479">Metal-binding</keyword>
<proteinExistence type="inferred from homology"/>
<dbReference type="InterPro" id="IPR058240">
    <property type="entry name" value="rSAM_sf"/>
</dbReference>
<evidence type="ECO:0000256" key="2">
    <source>
        <dbReference type="ARBA" id="ARBA00022691"/>
    </source>
</evidence>
<keyword evidence="5 8" id="KW-0408">Iron</keyword>
<accession>A0ABV4TQ59</accession>
<dbReference type="SFLD" id="SFLDS00029">
    <property type="entry name" value="Radical_SAM"/>
    <property type="match status" value="1"/>
</dbReference>
<protein>
    <recommendedName>
        <fullName evidence="8">7-carboxy-7-deazaguanine synthase</fullName>
        <shortName evidence="8">CDG synthase</shortName>
        <ecNumber evidence="8">4.3.99.3</ecNumber>
    </recommendedName>
    <alternativeName>
        <fullName evidence="8">Queuosine biosynthesis protein QueE</fullName>
    </alternativeName>
</protein>
<dbReference type="EC" id="4.3.99.3" evidence="8"/>
<dbReference type="HAMAP" id="MF_00917">
    <property type="entry name" value="QueE"/>
    <property type="match status" value="1"/>
</dbReference>
<evidence type="ECO:0000256" key="5">
    <source>
        <dbReference type="ARBA" id="ARBA00023004"/>
    </source>
</evidence>
<comment type="catalytic activity">
    <reaction evidence="8">
        <text>6-carboxy-5,6,7,8-tetrahydropterin + H(+) = 7-carboxy-7-carbaguanine + NH4(+)</text>
        <dbReference type="Rhea" id="RHEA:27974"/>
        <dbReference type="ChEBI" id="CHEBI:15378"/>
        <dbReference type="ChEBI" id="CHEBI:28938"/>
        <dbReference type="ChEBI" id="CHEBI:61032"/>
        <dbReference type="ChEBI" id="CHEBI:61036"/>
        <dbReference type="EC" id="4.3.99.3"/>
    </reaction>
</comment>
<dbReference type="Gene3D" id="3.20.20.70">
    <property type="entry name" value="Aldolase class I"/>
    <property type="match status" value="1"/>
</dbReference>
<dbReference type="PIRSF" id="PIRSF000370">
    <property type="entry name" value="QueE"/>
    <property type="match status" value="1"/>
</dbReference>
<dbReference type="SUPFAM" id="SSF102114">
    <property type="entry name" value="Radical SAM enzymes"/>
    <property type="match status" value="1"/>
</dbReference>
<feature type="binding site" evidence="8">
    <location>
        <position position="50"/>
    </location>
    <ligand>
        <name>[4Fe-4S] cluster</name>
        <dbReference type="ChEBI" id="CHEBI:49883"/>
        <note>4Fe-4S-S-AdoMet</note>
    </ligand>
</feature>
<comment type="pathway">
    <text evidence="8">Purine metabolism; 7-cyano-7-deazaguanine biosynthesis.</text>
</comment>
<dbReference type="InterPro" id="IPR017742">
    <property type="entry name" value="Deazaguanine_synth"/>
</dbReference>
<dbReference type="PROSITE" id="PS51918">
    <property type="entry name" value="RADICAL_SAM"/>
    <property type="match status" value="1"/>
</dbReference>